<evidence type="ECO:0000313" key="2">
    <source>
        <dbReference type="EMBL" id="CAG8757136.1"/>
    </source>
</evidence>
<name>A0A9N9NSK0_9GLOM</name>
<feature type="non-terminal residue" evidence="2">
    <location>
        <position position="104"/>
    </location>
</feature>
<protein>
    <submittedName>
        <fullName evidence="2">14753_t:CDS:1</fullName>
    </submittedName>
</protein>
<feature type="compositionally biased region" description="Polar residues" evidence="1">
    <location>
        <begin position="45"/>
        <end position="56"/>
    </location>
</feature>
<keyword evidence="3" id="KW-1185">Reference proteome</keyword>
<accession>A0A9N9NSK0</accession>
<dbReference type="OrthoDB" id="10588635at2759"/>
<proteinExistence type="predicted"/>
<comment type="caution">
    <text evidence="2">The sequence shown here is derived from an EMBL/GenBank/DDBJ whole genome shotgun (WGS) entry which is preliminary data.</text>
</comment>
<gene>
    <name evidence="2" type="ORF">AMORRO_LOCUS15675</name>
</gene>
<dbReference type="EMBL" id="CAJVPV010038708">
    <property type="protein sequence ID" value="CAG8757136.1"/>
    <property type="molecule type" value="Genomic_DNA"/>
</dbReference>
<sequence>SSLLATTATKVKSCDGQRNGKKNTPPRYGYHNNEEQKGHQRSGKKNTSSCGQPQSSKRILRRIFQYRKQYLSDDLLAFQIFERSELRLIIVLRLLTSISDAMPF</sequence>
<feature type="non-terminal residue" evidence="2">
    <location>
        <position position="1"/>
    </location>
</feature>
<evidence type="ECO:0000256" key="1">
    <source>
        <dbReference type="SAM" id="MobiDB-lite"/>
    </source>
</evidence>
<feature type="region of interest" description="Disordered" evidence="1">
    <location>
        <begin position="1"/>
        <end position="56"/>
    </location>
</feature>
<organism evidence="2 3">
    <name type="scientific">Acaulospora morrowiae</name>
    <dbReference type="NCBI Taxonomy" id="94023"/>
    <lineage>
        <taxon>Eukaryota</taxon>
        <taxon>Fungi</taxon>
        <taxon>Fungi incertae sedis</taxon>
        <taxon>Mucoromycota</taxon>
        <taxon>Glomeromycotina</taxon>
        <taxon>Glomeromycetes</taxon>
        <taxon>Diversisporales</taxon>
        <taxon>Acaulosporaceae</taxon>
        <taxon>Acaulospora</taxon>
    </lineage>
</organism>
<dbReference type="AlphaFoldDB" id="A0A9N9NSK0"/>
<dbReference type="Proteomes" id="UP000789342">
    <property type="component" value="Unassembled WGS sequence"/>
</dbReference>
<feature type="compositionally biased region" description="Polar residues" evidence="1">
    <location>
        <begin position="1"/>
        <end position="10"/>
    </location>
</feature>
<evidence type="ECO:0000313" key="3">
    <source>
        <dbReference type="Proteomes" id="UP000789342"/>
    </source>
</evidence>
<reference evidence="2" key="1">
    <citation type="submission" date="2021-06" db="EMBL/GenBank/DDBJ databases">
        <authorList>
            <person name="Kallberg Y."/>
            <person name="Tangrot J."/>
            <person name="Rosling A."/>
        </authorList>
    </citation>
    <scope>NUCLEOTIDE SEQUENCE</scope>
    <source>
        <strain evidence="2">CL551</strain>
    </source>
</reference>